<feature type="transmembrane region" description="Helical" evidence="6">
    <location>
        <begin position="87"/>
        <end position="114"/>
    </location>
</feature>
<keyword evidence="4 6" id="KW-1133">Transmembrane helix</keyword>
<feature type="transmembrane region" description="Helical" evidence="6">
    <location>
        <begin position="381"/>
        <end position="397"/>
    </location>
</feature>
<evidence type="ECO:0000313" key="7">
    <source>
        <dbReference type="EMBL" id="HDS63886.1"/>
    </source>
</evidence>
<dbReference type="PIRSF" id="PIRSF006060">
    <property type="entry name" value="AA_transporter"/>
    <property type="match status" value="1"/>
</dbReference>
<feature type="transmembrane region" description="Helical" evidence="6">
    <location>
        <begin position="265"/>
        <end position="294"/>
    </location>
</feature>
<dbReference type="AlphaFoldDB" id="A0A831PM27"/>
<keyword evidence="3 6" id="KW-0812">Transmembrane</keyword>
<feature type="transmembrane region" description="Helical" evidence="6">
    <location>
        <begin position="120"/>
        <end position="139"/>
    </location>
</feature>
<feature type="transmembrane region" description="Helical" evidence="6">
    <location>
        <begin position="315"/>
        <end position="333"/>
    </location>
</feature>
<evidence type="ECO:0000256" key="2">
    <source>
        <dbReference type="ARBA" id="ARBA00022475"/>
    </source>
</evidence>
<comment type="caution">
    <text evidence="7">The sequence shown here is derived from an EMBL/GenBank/DDBJ whole genome shotgun (WGS) entry which is preliminary data.</text>
</comment>
<comment type="subcellular location">
    <subcellularLocation>
        <location evidence="1">Cell membrane</location>
        <topology evidence="1">Multi-pass membrane protein</topology>
    </subcellularLocation>
</comment>
<reference evidence="7" key="1">
    <citation type="journal article" date="2020" name="mSystems">
        <title>Genome- and Community-Level Interaction Insights into Carbon Utilization and Element Cycling Functions of Hydrothermarchaeota in Hydrothermal Sediment.</title>
        <authorList>
            <person name="Zhou Z."/>
            <person name="Liu Y."/>
            <person name="Xu W."/>
            <person name="Pan J."/>
            <person name="Luo Z.H."/>
            <person name="Li M."/>
        </authorList>
    </citation>
    <scope>NUCLEOTIDE SEQUENCE</scope>
    <source>
        <strain evidence="7">SpSt-1183</strain>
    </source>
</reference>
<evidence type="ECO:0000256" key="4">
    <source>
        <dbReference type="ARBA" id="ARBA00022989"/>
    </source>
</evidence>
<feature type="transmembrane region" description="Helical" evidence="6">
    <location>
        <begin position="12"/>
        <end position="34"/>
    </location>
</feature>
<dbReference type="GO" id="GO:0022857">
    <property type="term" value="F:transmembrane transporter activity"/>
    <property type="evidence" value="ECO:0007669"/>
    <property type="project" value="InterPro"/>
</dbReference>
<dbReference type="PANTHER" id="PTHR42770:SF11">
    <property type="entry name" value="INNER MEMBRANE TRANSPORT PROTEIN YBAT"/>
    <property type="match status" value="1"/>
</dbReference>
<accession>A0A831PM27</accession>
<dbReference type="GO" id="GO:0005886">
    <property type="term" value="C:plasma membrane"/>
    <property type="evidence" value="ECO:0007669"/>
    <property type="project" value="UniProtKB-SubCell"/>
</dbReference>
<gene>
    <name evidence="7" type="ORF">ENN52_07195</name>
</gene>
<feature type="transmembrane region" description="Helical" evidence="6">
    <location>
        <begin position="146"/>
        <end position="170"/>
    </location>
</feature>
<evidence type="ECO:0000256" key="5">
    <source>
        <dbReference type="ARBA" id="ARBA00023136"/>
    </source>
</evidence>
<keyword evidence="5 6" id="KW-0472">Membrane</keyword>
<dbReference type="InterPro" id="IPR002293">
    <property type="entry name" value="AA/rel_permease1"/>
</dbReference>
<feature type="transmembrane region" description="Helical" evidence="6">
    <location>
        <begin position="221"/>
        <end position="245"/>
    </location>
</feature>
<organism evidence="7">
    <name type="scientific">Methanofollis liminatans</name>
    <dbReference type="NCBI Taxonomy" id="2201"/>
    <lineage>
        <taxon>Archaea</taxon>
        <taxon>Methanobacteriati</taxon>
        <taxon>Methanobacteriota</taxon>
        <taxon>Stenosarchaea group</taxon>
        <taxon>Methanomicrobia</taxon>
        <taxon>Methanomicrobiales</taxon>
        <taxon>Methanomicrobiaceae</taxon>
        <taxon>Methanofollis</taxon>
    </lineage>
</organism>
<dbReference type="Proteomes" id="UP000885648">
    <property type="component" value="Unassembled WGS sequence"/>
</dbReference>
<protein>
    <submittedName>
        <fullName evidence="7">Amino acid permease</fullName>
    </submittedName>
</protein>
<feature type="transmembrane region" description="Helical" evidence="6">
    <location>
        <begin position="46"/>
        <end position="66"/>
    </location>
</feature>
<proteinExistence type="predicted"/>
<feature type="transmembrane region" description="Helical" evidence="6">
    <location>
        <begin position="403"/>
        <end position="421"/>
    </location>
</feature>
<dbReference type="Pfam" id="PF13520">
    <property type="entry name" value="AA_permease_2"/>
    <property type="match status" value="1"/>
</dbReference>
<feature type="transmembrane region" description="Helical" evidence="6">
    <location>
        <begin position="339"/>
        <end position="361"/>
    </location>
</feature>
<keyword evidence="2" id="KW-1003">Cell membrane</keyword>
<dbReference type="InterPro" id="IPR050367">
    <property type="entry name" value="APC_superfamily"/>
</dbReference>
<dbReference type="PANTHER" id="PTHR42770">
    <property type="entry name" value="AMINO ACID TRANSPORTER-RELATED"/>
    <property type="match status" value="1"/>
</dbReference>
<evidence type="ECO:0000256" key="6">
    <source>
        <dbReference type="SAM" id="Phobius"/>
    </source>
</evidence>
<evidence type="ECO:0000256" key="1">
    <source>
        <dbReference type="ARBA" id="ARBA00004651"/>
    </source>
</evidence>
<dbReference type="EMBL" id="DSBY01000290">
    <property type="protein sequence ID" value="HDS63886.1"/>
    <property type="molecule type" value="Genomic_DNA"/>
</dbReference>
<evidence type="ECO:0000256" key="3">
    <source>
        <dbReference type="ARBA" id="ARBA00022692"/>
    </source>
</evidence>
<feature type="transmembrane region" description="Helical" evidence="6">
    <location>
        <begin position="182"/>
        <end position="200"/>
    </location>
</feature>
<sequence>MATTSPPLRRTLTLPAVTISGVGVILGAGIYALIGEAAVTAGNALWASFIMSALIASFTGLSYMELSSLFPEASAEYEYTRSSFGDLTAFVIGMMVILSGIVGASTVALGFAGYLNGATGIPLVVAALLLIAGITALLLTGIKQSAAVAIVFTVIEAAGLVGIILIGLPYLGSVDYLEAPGGLSGIFVAAALIFFAYQGFEEIVKLSDETVEPEHTIPKALILALIITILLYILVSVCIVSIAGWEAIAGSPNPFAQVAAGAFPGGYAVFTAIALFATANTALLMLLASSRILYGMATKGRIPAALGWVHPKTRTPWAAIALVGVAAMLFLLPGNIRDVALIANFTLFVTFAVINAAVIALRFTRPDARRLYRVPGTVAKVPLPALLGIVTCIFFLFQIGTTSLLIGAVLVVVALVIGWVTREKQPGTA</sequence>
<dbReference type="Gene3D" id="1.20.1740.10">
    <property type="entry name" value="Amino acid/polyamine transporter I"/>
    <property type="match status" value="1"/>
</dbReference>
<name>A0A831PM27_9EURY</name>